<name>A0A250G8R4_9FLAO</name>
<dbReference type="RefSeq" id="WP_095917801.1">
    <property type="nucleotide sequence ID" value="NZ_BQMG01000034.1"/>
</dbReference>
<dbReference type="Proteomes" id="UP000243136">
    <property type="component" value="Chromosome"/>
</dbReference>
<protein>
    <submittedName>
        <fullName evidence="1">Uncharacterized protein</fullName>
    </submittedName>
</protein>
<evidence type="ECO:0000313" key="2">
    <source>
        <dbReference type="Proteomes" id="UP000243136"/>
    </source>
</evidence>
<organism evidence="1 2">
    <name type="scientific">Capnocytophaga canimorsus</name>
    <dbReference type="NCBI Taxonomy" id="28188"/>
    <lineage>
        <taxon>Bacteria</taxon>
        <taxon>Pseudomonadati</taxon>
        <taxon>Bacteroidota</taxon>
        <taxon>Flavobacteriia</taxon>
        <taxon>Flavobacteriales</taxon>
        <taxon>Flavobacteriaceae</taxon>
        <taxon>Capnocytophaga</taxon>
    </lineage>
</organism>
<gene>
    <name evidence="1" type="ORF">CGC56_10705</name>
</gene>
<dbReference type="EMBL" id="CP022388">
    <property type="protein sequence ID" value="ATA92587.1"/>
    <property type="molecule type" value="Genomic_DNA"/>
</dbReference>
<evidence type="ECO:0000313" key="1">
    <source>
        <dbReference type="EMBL" id="ATA92587.1"/>
    </source>
</evidence>
<proteinExistence type="predicted"/>
<reference evidence="2" key="1">
    <citation type="submission" date="2017-06" db="EMBL/GenBank/DDBJ databases">
        <title>Capnocytophaga spp. assemblies.</title>
        <authorList>
            <person name="Gulvik C.A."/>
        </authorList>
    </citation>
    <scope>NUCLEOTIDE SEQUENCE [LARGE SCALE GENOMIC DNA]</scope>
    <source>
        <strain evidence="2">H5594</strain>
    </source>
</reference>
<dbReference type="AlphaFoldDB" id="A0A250G8R4"/>
<accession>A0A250G8R4</accession>
<sequence>MNYKAYLKQLPDAKTLKQICKGRAVIDWIICGHEFETYHTYYKSKQEEYDGSEAQIGFGFEEEDGTSLSIYFIDKACIIVPSTSFEDTKEANNQAFEKKIPKVFLPYYRKNFSDTDIPFVIWTLDGVTWQGEENFEIDEKIEKFAQLTTDPKMYKTWAVDFFGDDTFLKPDMSEKTISDIYQGKVLTESMVFTIVSEVHDWVDLEDELDEIPYRFDF</sequence>